<reference evidence="1 2" key="1">
    <citation type="submission" date="2016-07" db="EMBL/GenBank/DDBJ databases">
        <title>Multiple horizontal gene transfer events from other fungi enriched the ability of initially mycotrophic Trichoderma (Ascomycota) to feed on dead plant biomass.</title>
        <authorList>
            <consortium name="DOE Joint Genome Institute"/>
            <person name="Aerts A."/>
            <person name="Atanasova L."/>
            <person name="Chenthamara K."/>
            <person name="Zhang J."/>
            <person name="Grujic M."/>
            <person name="Henrissat B."/>
            <person name="Kuo A."/>
            <person name="Salamov A."/>
            <person name="Lipzen A."/>
            <person name="Labutti K."/>
            <person name="Barry K."/>
            <person name="Miao Y."/>
            <person name="Rahimi M.J."/>
            <person name="Shen Q."/>
            <person name="Grigoriev I.V."/>
            <person name="Kubicek C.P."/>
            <person name="Druzhinina I.S."/>
        </authorList>
    </citation>
    <scope>NUCLEOTIDE SEQUENCE [LARGE SCALE GENOMIC DNA]</scope>
    <source>
        <strain evidence="1 2">ATCC 18648</strain>
    </source>
</reference>
<proteinExistence type="predicted"/>
<organism evidence="1 2">
    <name type="scientific">Trichoderma longibrachiatum ATCC 18648</name>
    <dbReference type="NCBI Taxonomy" id="983965"/>
    <lineage>
        <taxon>Eukaryota</taxon>
        <taxon>Fungi</taxon>
        <taxon>Dikarya</taxon>
        <taxon>Ascomycota</taxon>
        <taxon>Pezizomycotina</taxon>
        <taxon>Sordariomycetes</taxon>
        <taxon>Hypocreomycetidae</taxon>
        <taxon>Hypocreales</taxon>
        <taxon>Hypocreaceae</taxon>
        <taxon>Trichoderma</taxon>
    </lineage>
</organism>
<gene>
    <name evidence="1" type="ORF">M440DRAFT_1013711</name>
</gene>
<evidence type="ECO:0000313" key="2">
    <source>
        <dbReference type="Proteomes" id="UP000240760"/>
    </source>
</evidence>
<protein>
    <submittedName>
        <fullName evidence="1">Uncharacterized protein</fullName>
    </submittedName>
</protein>
<accession>A0A2T4CIE9</accession>
<name>A0A2T4CIE9_TRILO</name>
<dbReference type="AlphaFoldDB" id="A0A2T4CIE9"/>
<dbReference type="EMBL" id="KZ679126">
    <property type="protein sequence ID" value="PTB81347.1"/>
    <property type="molecule type" value="Genomic_DNA"/>
</dbReference>
<sequence>MAAWLRACTNMNMLCCIAPCKCRPNAPQNRRVDTRLLSWQAVSCWRCCEPPLARTRHPANGVTGLSLAWWNSGRCTSWSSDGCCSTAGGESGSRDAAEAGKSSMKQHAHNLCRTRWHSAGAACVAVFAVLQRPKSCWFGDSLAFLATLSPPCSSSYPCIGLPPVWETDAPPRLRILMLHAMLSVPPRPDLNYRSTLPLRRFDLICSDPTFRILRGSSSHSLVL</sequence>
<keyword evidence="2" id="KW-1185">Reference proteome</keyword>
<dbReference type="Proteomes" id="UP000240760">
    <property type="component" value="Unassembled WGS sequence"/>
</dbReference>
<evidence type="ECO:0000313" key="1">
    <source>
        <dbReference type="EMBL" id="PTB81347.1"/>
    </source>
</evidence>